<protein>
    <recommendedName>
        <fullName evidence="9">Lipopolysaccharide biosynthesis protein</fullName>
    </recommendedName>
</protein>
<name>A0ABP8PVS9_9GAMM</name>
<dbReference type="PANTHER" id="PTHR30250">
    <property type="entry name" value="PST FAMILY PREDICTED COLANIC ACID TRANSPORTER"/>
    <property type="match status" value="1"/>
</dbReference>
<dbReference type="EMBL" id="BAABFC010000001">
    <property type="protein sequence ID" value="GAA4492448.1"/>
    <property type="molecule type" value="Genomic_DNA"/>
</dbReference>
<keyword evidence="8" id="KW-1185">Reference proteome</keyword>
<keyword evidence="5 6" id="KW-0472">Membrane</keyword>
<feature type="transmembrane region" description="Helical" evidence="6">
    <location>
        <begin position="114"/>
        <end position="140"/>
    </location>
</feature>
<reference evidence="8" key="1">
    <citation type="journal article" date="2019" name="Int. J. Syst. Evol. Microbiol.">
        <title>The Global Catalogue of Microorganisms (GCM) 10K type strain sequencing project: providing services to taxonomists for standard genome sequencing and annotation.</title>
        <authorList>
            <consortium name="The Broad Institute Genomics Platform"/>
            <consortium name="The Broad Institute Genome Sequencing Center for Infectious Disease"/>
            <person name="Wu L."/>
            <person name="Ma J."/>
        </authorList>
    </citation>
    <scope>NUCLEOTIDE SEQUENCE [LARGE SCALE GENOMIC DNA]</scope>
    <source>
        <strain evidence="8">JCM 32226</strain>
    </source>
</reference>
<feature type="transmembrane region" description="Helical" evidence="6">
    <location>
        <begin position="385"/>
        <end position="405"/>
    </location>
</feature>
<keyword evidence="3 6" id="KW-0812">Transmembrane</keyword>
<keyword evidence="4 6" id="KW-1133">Transmembrane helix</keyword>
<feature type="transmembrane region" description="Helical" evidence="6">
    <location>
        <begin position="217"/>
        <end position="238"/>
    </location>
</feature>
<sequence length="429" mass="47090">MNIRKLLVKGVIPAGLKISNAGFGYLTTLVAAWLLSPADYGLFGTVIAFSLLCSFALSYGQPVAMIKFYNERLIRSGETEADGLLSWSMLVGSLCLLLCGALGTWWLFHDKTDWGGMGAILLFCLLFSFGELIAVALRVKERMIAALAPRDFGWRLLVILLLLGLYRLALPTSAQSLLWLMSLSLLPFLLYQLFLLRPHLRWLPVPPQASQYHKRSCYFWGIVLTGPILTQAGTLIVSSSFALEASGAYFSAERTSNLLTFLLVAIHIVVGPRLSRAFEERDFAKTQRLVALSALAAGSVSLLLFVPLVLFRGQVLAWFSPEYRSEGDLLLWLALVQLFNAMAGVTAFFLQMAGKERLTLWISGLFTLLSLGLQLWVARVGSLEQIAMVSAGVSLLLNGACIYACRRLTGIDTTALGLFRIGSGSFTKN</sequence>
<evidence type="ECO:0008006" key="9">
    <source>
        <dbReference type="Google" id="ProtNLM"/>
    </source>
</evidence>
<dbReference type="Proteomes" id="UP001501321">
    <property type="component" value="Unassembled WGS sequence"/>
</dbReference>
<organism evidence="7 8">
    <name type="scientific">Pseudaeromonas paramecii</name>
    <dbReference type="NCBI Taxonomy" id="2138166"/>
    <lineage>
        <taxon>Bacteria</taxon>
        <taxon>Pseudomonadati</taxon>
        <taxon>Pseudomonadota</taxon>
        <taxon>Gammaproteobacteria</taxon>
        <taxon>Aeromonadales</taxon>
        <taxon>Aeromonadaceae</taxon>
        <taxon>Pseudaeromonas</taxon>
    </lineage>
</organism>
<keyword evidence="2" id="KW-1003">Cell membrane</keyword>
<gene>
    <name evidence="7" type="ORF">GCM10023095_00920</name>
</gene>
<proteinExistence type="predicted"/>
<feature type="transmembrane region" description="Helical" evidence="6">
    <location>
        <begin position="358"/>
        <end position="379"/>
    </location>
</feature>
<evidence type="ECO:0000256" key="3">
    <source>
        <dbReference type="ARBA" id="ARBA00022692"/>
    </source>
</evidence>
<feature type="transmembrane region" description="Helical" evidence="6">
    <location>
        <begin position="12"/>
        <end position="34"/>
    </location>
</feature>
<evidence type="ECO:0000256" key="5">
    <source>
        <dbReference type="ARBA" id="ARBA00023136"/>
    </source>
</evidence>
<feature type="transmembrane region" description="Helical" evidence="6">
    <location>
        <begin position="40"/>
        <end position="63"/>
    </location>
</feature>
<dbReference type="RefSeq" id="WP_345008960.1">
    <property type="nucleotide sequence ID" value="NZ_BAABFC010000001.1"/>
</dbReference>
<accession>A0ABP8PVS9</accession>
<evidence type="ECO:0000256" key="2">
    <source>
        <dbReference type="ARBA" id="ARBA00022475"/>
    </source>
</evidence>
<evidence type="ECO:0000313" key="7">
    <source>
        <dbReference type="EMBL" id="GAA4492448.1"/>
    </source>
</evidence>
<dbReference type="InterPro" id="IPR050833">
    <property type="entry name" value="Poly_Biosynth_Transport"/>
</dbReference>
<feature type="transmembrane region" description="Helical" evidence="6">
    <location>
        <begin position="176"/>
        <end position="196"/>
    </location>
</feature>
<dbReference type="PANTHER" id="PTHR30250:SF11">
    <property type="entry name" value="O-ANTIGEN TRANSPORTER-RELATED"/>
    <property type="match status" value="1"/>
</dbReference>
<feature type="transmembrane region" description="Helical" evidence="6">
    <location>
        <begin position="84"/>
        <end position="108"/>
    </location>
</feature>
<feature type="transmembrane region" description="Helical" evidence="6">
    <location>
        <begin position="152"/>
        <end position="170"/>
    </location>
</feature>
<evidence type="ECO:0000313" key="8">
    <source>
        <dbReference type="Proteomes" id="UP001501321"/>
    </source>
</evidence>
<comment type="subcellular location">
    <subcellularLocation>
        <location evidence="1">Cell membrane</location>
        <topology evidence="1">Multi-pass membrane protein</topology>
    </subcellularLocation>
</comment>
<evidence type="ECO:0000256" key="6">
    <source>
        <dbReference type="SAM" id="Phobius"/>
    </source>
</evidence>
<feature type="transmembrane region" description="Helical" evidence="6">
    <location>
        <begin position="258"/>
        <end position="277"/>
    </location>
</feature>
<evidence type="ECO:0000256" key="4">
    <source>
        <dbReference type="ARBA" id="ARBA00022989"/>
    </source>
</evidence>
<feature type="transmembrane region" description="Helical" evidence="6">
    <location>
        <begin position="330"/>
        <end position="351"/>
    </location>
</feature>
<evidence type="ECO:0000256" key="1">
    <source>
        <dbReference type="ARBA" id="ARBA00004651"/>
    </source>
</evidence>
<comment type="caution">
    <text evidence="7">The sequence shown here is derived from an EMBL/GenBank/DDBJ whole genome shotgun (WGS) entry which is preliminary data.</text>
</comment>
<feature type="transmembrane region" description="Helical" evidence="6">
    <location>
        <begin position="289"/>
        <end position="310"/>
    </location>
</feature>